<sequence>MHGSVSTLRQVFKSSKFQNKLSYAGEVRIMLKIIFIILIVLANSFLIFKNLRKCDFMYKPKTLTILSLATGDVLMALFPMVVHTLFVFEEEDVLSLIKACRLLMTSDVYQSYLINFV</sequence>
<name>A0AAV2IQA1_LYMST</name>
<dbReference type="AlphaFoldDB" id="A0AAV2IQA1"/>
<gene>
    <name evidence="2" type="ORF">GSLYS_00021304001</name>
</gene>
<dbReference type="Proteomes" id="UP001497497">
    <property type="component" value="Unassembled WGS sequence"/>
</dbReference>
<keyword evidence="1" id="KW-0472">Membrane</keyword>
<protein>
    <recommendedName>
        <fullName evidence="4">G-protein coupled receptors family 1 profile domain-containing protein</fullName>
    </recommendedName>
</protein>
<keyword evidence="3" id="KW-1185">Reference proteome</keyword>
<keyword evidence="1" id="KW-0812">Transmembrane</keyword>
<feature type="transmembrane region" description="Helical" evidence="1">
    <location>
        <begin position="29"/>
        <end position="51"/>
    </location>
</feature>
<feature type="transmembrane region" description="Helical" evidence="1">
    <location>
        <begin position="63"/>
        <end position="88"/>
    </location>
</feature>
<reference evidence="2 3" key="1">
    <citation type="submission" date="2024-04" db="EMBL/GenBank/DDBJ databases">
        <authorList>
            <consortium name="Genoscope - CEA"/>
            <person name="William W."/>
        </authorList>
    </citation>
    <scope>NUCLEOTIDE SEQUENCE [LARGE SCALE GENOMIC DNA]</scope>
</reference>
<feature type="non-terminal residue" evidence="2">
    <location>
        <position position="117"/>
    </location>
</feature>
<evidence type="ECO:0000313" key="2">
    <source>
        <dbReference type="EMBL" id="CAL1547987.1"/>
    </source>
</evidence>
<evidence type="ECO:0008006" key="4">
    <source>
        <dbReference type="Google" id="ProtNLM"/>
    </source>
</evidence>
<keyword evidence="1" id="KW-1133">Transmembrane helix</keyword>
<evidence type="ECO:0000256" key="1">
    <source>
        <dbReference type="SAM" id="Phobius"/>
    </source>
</evidence>
<dbReference type="EMBL" id="CAXITT010001131">
    <property type="protein sequence ID" value="CAL1547987.1"/>
    <property type="molecule type" value="Genomic_DNA"/>
</dbReference>
<proteinExistence type="predicted"/>
<accession>A0AAV2IQA1</accession>
<organism evidence="2 3">
    <name type="scientific">Lymnaea stagnalis</name>
    <name type="common">Great pond snail</name>
    <name type="synonym">Helix stagnalis</name>
    <dbReference type="NCBI Taxonomy" id="6523"/>
    <lineage>
        <taxon>Eukaryota</taxon>
        <taxon>Metazoa</taxon>
        <taxon>Spiralia</taxon>
        <taxon>Lophotrochozoa</taxon>
        <taxon>Mollusca</taxon>
        <taxon>Gastropoda</taxon>
        <taxon>Heterobranchia</taxon>
        <taxon>Euthyneura</taxon>
        <taxon>Panpulmonata</taxon>
        <taxon>Hygrophila</taxon>
        <taxon>Lymnaeoidea</taxon>
        <taxon>Lymnaeidae</taxon>
        <taxon>Lymnaea</taxon>
    </lineage>
</organism>
<comment type="caution">
    <text evidence="2">The sequence shown here is derived from an EMBL/GenBank/DDBJ whole genome shotgun (WGS) entry which is preliminary data.</text>
</comment>
<evidence type="ECO:0000313" key="3">
    <source>
        <dbReference type="Proteomes" id="UP001497497"/>
    </source>
</evidence>